<evidence type="ECO:0000256" key="1">
    <source>
        <dbReference type="ARBA" id="ARBA00001913"/>
    </source>
</evidence>
<dbReference type="EC" id="3.2.1.-" evidence="14"/>
<dbReference type="PROSITE" id="PS51324">
    <property type="entry name" value="ERV_ALR"/>
    <property type="match status" value="1"/>
</dbReference>
<comment type="pathway">
    <text evidence="3">Protein modification; protein glycosylation.</text>
</comment>
<dbReference type="PANTHER" id="PTHR11742">
    <property type="entry name" value="MANNOSYL-OLIGOSACCHARIDE ALPHA-1,2-MANNOSIDASE-RELATED"/>
    <property type="match status" value="1"/>
</dbReference>
<keyword evidence="8 15" id="KW-0274">FAD</keyword>
<dbReference type="EC" id="1.8.3.2" evidence="15"/>
<dbReference type="InterPro" id="IPR036026">
    <property type="entry name" value="Seven-hairpin_glycosidases"/>
</dbReference>
<organism evidence="19 20">
    <name type="scientific">Durusdinium trenchii</name>
    <dbReference type="NCBI Taxonomy" id="1381693"/>
    <lineage>
        <taxon>Eukaryota</taxon>
        <taxon>Sar</taxon>
        <taxon>Alveolata</taxon>
        <taxon>Dinophyceae</taxon>
        <taxon>Suessiales</taxon>
        <taxon>Symbiodiniaceae</taxon>
        <taxon>Durusdinium</taxon>
    </lineage>
</organism>
<evidence type="ECO:0000256" key="10">
    <source>
        <dbReference type="ARBA" id="ARBA00023002"/>
    </source>
</evidence>
<evidence type="ECO:0000256" key="15">
    <source>
        <dbReference type="RuleBase" id="RU371123"/>
    </source>
</evidence>
<comment type="catalytic activity">
    <reaction evidence="12">
        <text>N(4)-(alpha-D-Man-(1-&gt;2)-alpha-D-Man-(1-&gt;2)-alpha-D-Man-(1-&gt;3)-[alpha-D-Man-(1-&gt;3)-[alpha-D-Man-(1-&gt;2)-alpha-D-Man-(1-&gt;6)]-alpha-D-Man-(1-&gt;6)]-beta-D-Man-(1-&gt;4)-beta-D-GlcNAc-(1-&gt;4)-beta-D-GlcNAc)-L-asparaginyl-[protein] (N-glucan mannose isomer 8A1,2,3B1,3) + 3 H2O = N(4)-(alpha-D-Man-(1-&gt;3)-[alpha-D-Man-(1-&gt;3)-[alpha-D-Man-(1-&gt;6)]-alpha-D-Man-(1-&gt;6)]-beta-D-Man-(1-&gt;4)-beta-D-GlcNAc-(1-&gt;4)-beta-D-GlcNAc)-L-asparaginyl-[protein] (N-glucan mannose isomer 5A1,2) + 3 beta-D-mannose</text>
        <dbReference type="Rhea" id="RHEA:56028"/>
        <dbReference type="Rhea" id="RHEA-COMP:14358"/>
        <dbReference type="Rhea" id="RHEA-COMP:14367"/>
        <dbReference type="ChEBI" id="CHEBI:15377"/>
        <dbReference type="ChEBI" id="CHEBI:28563"/>
        <dbReference type="ChEBI" id="CHEBI:59087"/>
        <dbReference type="ChEBI" id="CHEBI:60628"/>
        <dbReference type="EC" id="3.2.1.113"/>
    </reaction>
</comment>
<dbReference type="Pfam" id="PF01532">
    <property type="entry name" value="Glyco_hydro_47"/>
    <property type="match status" value="3"/>
</dbReference>
<reference evidence="19 20" key="1">
    <citation type="submission" date="2024-02" db="EMBL/GenBank/DDBJ databases">
        <authorList>
            <person name="Chen Y."/>
            <person name="Shah S."/>
            <person name="Dougan E. K."/>
            <person name="Thang M."/>
            <person name="Chan C."/>
        </authorList>
    </citation>
    <scope>NUCLEOTIDE SEQUENCE [LARGE SCALE GENOMIC DNA]</scope>
</reference>
<evidence type="ECO:0000256" key="4">
    <source>
        <dbReference type="ARBA" id="ARBA00007658"/>
    </source>
</evidence>
<gene>
    <name evidence="19" type="ORF">SCF082_LOCUS34421</name>
</gene>
<evidence type="ECO:0000256" key="12">
    <source>
        <dbReference type="ARBA" id="ARBA00047669"/>
    </source>
</evidence>
<dbReference type="EMBL" id="CAXAMM010031557">
    <property type="protein sequence ID" value="CAK9068307.1"/>
    <property type="molecule type" value="Genomic_DNA"/>
</dbReference>
<comment type="catalytic activity">
    <reaction evidence="15">
        <text>2 R'C(R)SH + O2 = R'C(R)S-S(R)CR' + H2O2</text>
        <dbReference type="Rhea" id="RHEA:17357"/>
        <dbReference type="ChEBI" id="CHEBI:15379"/>
        <dbReference type="ChEBI" id="CHEBI:16240"/>
        <dbReference type="ChEBI" id="CHEBI:16520"/>
        <dbReference type="ChEBI" id="CHEBI:17412"/>
        <dbReference type="EC" id="1.8.3.2"/>
    </reaction>
</comment>
<evidence type="ECO:0000256" key="16">
    <source>
        <dbReference type="SAM" id="MobiDB-lite"/>
    </source>
</evidence>
<evidence type="ECO:0000256" key="13">
    <source>
        <dbReference type="ARBA" id="ARBA00048605"/>
    </source>
</evidence>
<dbReference type="InterPro" id="IPR050749">
    <property type="entry name" value="Glycosyl_Hydrolase_47"/>
</dbReference>
<feature type="domain" description="ERV/ALR sulfhydryl oxidase" evidence="18">
    <location>
        <begin position="754"/>
        <end position="873"/>
    </location>
</feature>
<dbReference type="PRINTS" id="PR00747">
    <property type="entry name" value="GLYHDRLASE47"/>
</dbReference>
<evidence type="ECO:0000256" key="9">
    <source>
        <dbReference type="ARBA" id="ARBA00022837"/>
    </source>
</evidence>
<dbReference type="Proteomes" id="UP001642464">
    <property type="component" value="Unassembled WGS sequence"/>
</dbReference>
<dbReference type="Gene3D" id="1.50.10.10">
    <property type="match status" value="1"/>
</dbReference>
<dbReference type="InterPro" id="IPR017905">
    <property type="entry name" value="ERV/ALR_sulphydryl_oxidase"/>
</dbReference>
<evidence type="ECO:0000256" key="7">
    <source>
        <dbReference type="ARBA" id="ARBA00022801"/>
    </source>
</evidence>
<dbReference type="Pfam" id="PF04777">
    <property type="entry name" value="Evr1_Alr"/>
    <property type="match status" value="1"/>
</dbReference>
<evidence type="ECO:0000259" key="18">
    <source>
        <dbReference type="PROSITE" id="PS51324"/>
    </source>
</evidence>
<accession>A0ABP0NWX0</accession>
<dbReference type="InterPro" id="IPR001382">
    <property type="entry name" value="Glyco_hydro_47"/>
</dbReference>
<dbReference type="InterPro" id="IPR036774">
    <property type="entry name" value="ERV/ALR_sulphydryl_oxid_sf"/>
</dbReference>
<evidence type="ECO:0000256" key="8">
    <source>
        <dbReference type="ARBA" id="ARBA00022827"/>
    </source>
</evidence>
<keyword evidence="7 14" id="KW-0378">Hydrolase</keyword>
<comment type="caution">
    <text evidence="19">The sequence shown here is derived from an EMBL/GenBank/DDBJ whole genome shotgun (WGS) entry which is preliminary data.</text>
</comment>
<dbReference type="PANTHER" id="PTHR11742:SF55">
    <property type="entry name" value="ENDOPLASMIC RETICULUM MANNOSYL-OLIGOSACCHARIDE 1,2-ALPHA-MANNOSIDASE"/>
    <property type="match status" value="1"/>
</dbReference>
<keyword evidence="20" id="KW-1185">Reference proteome</keyword>
<evidence type="ECO:0000256" key="6">
    <source>
        <dbReference type="ARBA" id="ARBA00022723"/>
    </source>
</evidence>
<dbReference type="InterPro" id="IPR012341">
    <property type="entry name" value="6hp_glycosidase-like_sf"/>
</dbReference>
<keyword evidence="5 15" id="KW-0285">Flavoprotein</keyword>
<dbReference type="SUPFAM" id="SSF48225">
    <property type="entry name" value="Seven-hairpin glycosidases"/>
    <property type="match status" value="2"/>
</dbReference>
<evidence type="ECO:0000256" key="2">
    <source>
        <dbReference type="ARBA" id="ARBA00001974"/>
    </source>
</evidence>
<feature type="chain" id="PRO_5046059772" description="Multifunctional fusion protein" evidence="17">
    <location>
        <begin position="20"/>
        <end position="961"/>
    </location>
</feature>
<keyword evidence="14" id="KW-0326">Glycosidase</keyword>
<feature type="compositionally biased region" description="Polar residues" evidence="16">
    <location>
        <begin position="661"/>
        <end position="676"/>
    </location>
</feature>
<proteinExistence type="inferred from homology"/>
<keyword evidence="10 15" id="KW-0560">Oxidoreductase</keyword>
<keyword evidence="11" id="KW-1015">Disulfide bond</keyword>
<evidence type="ECO:0000256" key="3">
    <source>
        <dbReference type="ARBA" id="ARBA00004922"/>
    </source>
</evidence>
<feature type="region of interest" description="Disordered" evidence="16">
    <location>
        <begin position="640"/>
        <end position="684"/>
    </location>
</feature>
<comment type="cofactor">
    <cofactor evidence="2 15">
        <name>FAD</name>
        <dbReference type="ChEBI" id="CHEBI:57692"/>
    </cofactor>
</comment>
<feature type="signal peptide" evidence="17">
    <location>
        <begin position="1"/>
        <end position="19"/>
    </location>
</feature>
<comment type="similarity">
    <text evidence="4 14">Belongs to the glycosyl hydrolase 47 family.</text>
</comment>
<evidence type="ECO:0000313" key="19">
    <source>
        <dbReference type="EMBL" id="CAK9068307.1"/>
    </source>
</evidence>
<comment type="catalytic activity">
    <reaction evidence="13">
        <text>N(4)-(alpha-D-Man-(1-&gt;2)-alpha-D-Man-(1-&gt;2)-alpha-D-Man-(1-&gt;3)-[alpha-D-Man-(1-&gt;2)-alpha-D-Man-(1-&gt;3)-[alpha-D-Man-(1-&gt;2)-alpha-D-Man-(1-&gt;6)]-alpha-D-Man-(1-&gt;6)]-beta-D-Man-(1-&gt;4)-beta-D-GlcNAc-(1-&gt;4)-beta-D-GlcNAc)-L-asparaginyl-[protein] (N-glucan mannose isomer 9A1,2,3B1,2,3) + 4 H2O = N(4)-(alpha-D-Man-(1-&gt;3)-[alpha-D-Man-(1-&gt;3)-[alpha-D-Man-(1-&gt;6)]-alpha-D-Man-(1-&gt;6)]-beta-D-Man-(1-&gt;4)-beta-D-GlcNAc-(1-&gt;4)-beta-D-GlcNAc)-L-asparaginyl-[protein] (N-glucan mannose isomer 5A1,2) + 4 beta-D-mannose</text>
        <dbReference type="Rhea" id="RHEA:56008"/>
        <dbReference type="Rhea" id="RHEA-COMP:14356"/>
        <dbReference type="Rhea" id="RHEA-COMP:14367"/>
        <dbReference type="ChEBI" id="CHEBI:15377"/>
        <dbReference type="ChEBI" id="CHEBI:28563"/>
        <dbReference type="ChEBI" id="CHEBI:59087"/>
        <dbReference type="ChEBI" id="CHEBI:139493"/>
        <dbReference type="EC" id="3.2.1.113"/>
    </reaction>
</comment>
<protein>
    <recommendedName>
        <fullName evidence="14 15">Multifunctional fusion protein</fullName>
    </recommendedName>
    <domain>
        <recommendedName>
            <fullName evidence="14">alpha-1,2-Mannosidase</fullName>
            <ecNumber evidence="14">3.2.1.-</ecNumber>
        </recommendedName>
    </domain>
    <domain>
        <recommendedName>
            <fullName evidence="15">Sulfhydryl oxidase</fullName>
            <ecNumber evidence="15">1.8.3.2</ecNumber>
        </recommendedName>
    </domain>
</protein>
<dbReference type="SUPFAM" id="SSF69000">
    <property type="entry name" value="FAD-dependent thiol oxidase"/>
    <property type="match status" value="1"/>
</dbReference>
<sequence length="961" mass="107590">MSLTRLLTVLGVFFSRVGGVLRPSPVDLAQIWDAQTLVSFSVSQLDAFGAISSGDCPYLSRAIRCGSRGPKALRERKRSLVWRLIESYLAEEAFLARRQAVSMMRHVWSNYELRAFGKDELRPVSGTGANNWGGIGQTLVDALDTLWLMDFKEEFHRAALWVEQSLSFSKDLNVNLFETSIRHLGGLLSAFALSGRRGLLSKAKDLGNRLIKAFPVDANGRKANIMSGAKSMGVDAKSIGAKFQKLLNQAGLPSEVVDSVLGKGALLSEQMQPSLPSSDINLGSGETKNLAGFISLAEAYVPVEWKYLTALTSNCTYSAAQDQVLHAINRTLNLEDHGLAMIMLTPLGHVFPSPQNRVSLGSRGDSFYEYLLKEAVFAKNQSYSLDPLPKKLWSSFRAKLPELFAEAQRVTRPPGPRWPQKTENASIHRGHGGSLGGWFESWKDAPSPWLFLKEITPQHTVPKMDHLICFLPGAIALQVFHSEEKSQMDLQLAHRLVQTCVHMYWRTVSDLAPEITRFNLHGLVDDAGSMHNILRPETIESLFLLWRTTKRQVYRNWGQRMLCAFYRTKTRFGFASLENVNGMPTQRRDSMPSFFLAETLKYLFLLFSEDSVLPLEDFVLSTEAHPMPILGQNGLGSWPCKGPRPNSMTSGAARSEPTAKAPSTGNLSPPATTPPVSESKRLCDSKRREELQEQIREAERNLQKLRREYGTCVSDPACWQSGYTFENCCFPAPRGNMQCWDVEFTYARCCSVKCTLLTTGFTCGLWSLFHMLSVAVAEEGPSTEIAGVAGQELLVRVRGFVDHFFGCSYCREHFLEAFDSCKLDRCVVEPEDISGAVLWLWKMHNDVTLRVAKEDGRKIPDPWPPSEDCLECWNCQTCWTKGSRSVEDFNSAAVLTHLRQEFWSDEWHQKRHWLSGDWTAHGAVPLALVSAFLLAFAAFKLLSRHLDGPDDGHRGKDVKDS</sequence>
<evidence type="ECO:0000256" key="14">
    <source>
        <dbReference type="RuleBase" id="RU361193"/>
    </source>
</evidence>
<evidence type="ECO:0000256" key="5">
    <source>
        <dbReference type="ARBA" id="ARBA00022630"/>
    </source>
</evidence>
<keyword evidence="6" id="KW-0479">Metal-binding</keyword>
<evidence type="ECO:0000256" key="17">
    <source>
        <dbReference type="SAM" id="SignalP"/>
    </source>
</evidence>
<comment type="cofactor">
    <cofactor evidence="1">
        <name>Ca(2+)</name>
        <dbReference type="ChEBI" id="CHEBI:29108"/>
    </cofactor>
</comment>
<evidence type="ECO:0000256" key="11">
    <source>
        <dbReference type="ARBA" id="ARBA00023157"/>
    </source>
</evidence>
<keyword evidence="17" id="KW-0732">Signal</keyword>
<name>A0ABP0NWX0_9DINO</name>
<dbReference type="Gene3D" id="1.20.120.310">
    <property type="entry name" value="ERV/ALR sulfhydryl oxidase domain"/>
    <property type="match status" value="1"/>
</dbReference>
<evidence type="ECO:0000313" key="20">
    <source>
        <dbReference type="Proteomes" id="UP001642464"/>
    </source>
</evidence>
<keyword evidence="9" id="KW-0106">Calcium</keyword>